<dbReference type="EMBL" id="JAAMPC010000005">
    <property type="protein sequence ID" value="KAG2311571.1"/>
    <property type="molecule type" value="Genomic_DNA"/>
</dbReference>
<name>A0A8X7VI41_BRACI</name>
<evidence type="ECO:0000313" key="3">
    <source>
        <dbReference type="Proteomes" id="UP000886595"/>
    </source>
</evidence>
<proteinExistence type="predicted"/>
<feature type="compositionally biased region" description="Acidic residues" evidence="1">
    <location>
        <begin position="27"/>
        <end position="36"/>
    </location>
</feature>
<evidence type="ECO:0000256" key="1">
    <source>
        <dbReference type="SAM" id="MobiDB-lite"/>
    </source>
</evidence>
<feature type="compositionally biased region" description="Basic and acidic residues" evidence="1">
    <location>
        <begin position="53"/>
        <end position="66"/>
    </location>
</feature>
<accession>A0A8X7VI41</accession>
<feature type="compositionally biased region" description="Basic and acidic residues" evidence="1">
    <location>
        <begin position="77"/>
        <end position="115"/>
    </location>
</feature>
<dbReference type="AlphaFoldDB" id="A0A8X7VI41"/>
<organism evidence="2 3">
    <name type="scientific">Brassica carinata</name>
    <name type="common">Ethiopian mustard</name>
    <name type="synonym">Abyssinian cabbage</name>
    <dbReference type="NCBI Taxonomy" id="52824"/>
    <lineage>
        <taxon>Eukaryota</taxon>
        <taxon>Viridiplantae</taxon>
        <taxon>Streptophyta</taxon>
        <taxon>Embryophyta</taxon>
        <taxon>Tracheophyta</taxon>
        <taxon>Spermatophyta</taxon>
        <taxon>Magnoliopsida</taxon>
        <taxon>eudicotyledons</taxon>
        <taxon>Gunneridae</taxon>
        <taxon>Pentapetalae</taxon>
        <taxon>rosids</taxon>
        <taxon>malvids</taxon>
        <taxon>Brassicales</taxon>
        <taxon>Brassicaceae</taxon>
        <taxon>Brassiceae</taxon>
        <taxon>Brassica</taxon>
    </lineage>
</organism>
<sequence length="232" mass="26409">MVAEPGVSGAKKNKKRKRNESGVREVAEEEEVEEATTGEISGKRKSKKKKKKSVVEHRSSPGEREGSFGAGTARSSPPEERLEDPEGVHHGDDDAVDRPERSLERLPPRVPESPKEIVVRSPHETLPRKVSFEFARELPLAFCEEECANLVRQIKGGPKDLSPVKDLVLKEDYTLMRVHSQGDWNAFVLKYDKELKRDFVKIREKTEEGEHARREHHDSLQAMIRERDDTVT</sequence>
<feature type="compositionally biased region" description="Basic residues" evidence="1">
    <location>
        <begin position="43"/>
        <end position="52"/>
    </location>
</feature>
<dbReference type="Proteomes" id="UP000886595">
    <property type="component" value="Unassembled WGS sequence"/>
</dbReference>
<comment type="caution">
    <text evidence="2">The sequence shown here is derived from an EMBL/GenBank/DDBJ whole genome shotgun (WGS) entry which is preliminary data.</text>
</comment>
<gene>
    <name evidence="2" type="ORF">Bca52824_023128</name>
</gene>
<feature type="region of interest" description="Disordered" evidence="1">
    <location>
        <begin position="1"/>
        <end position="115"/>
    </location>
</feature>
<evidence type="ECO:0000313" key="2">
    <source>
        <dbReference type="EMBL" id="KAG2311571.1"/>
    </source>
</evidence>
<reference evidence="2 3" key="1">
    <citation type="submission" date="2020-02" db="EMBL/GenBank/DDBJ databases">
        <authorList>
            <person name="Ma Q."/>
            <person name="Huang Y."/>
            <person name="Song X."/>
            <person name="Pei D."/>
        </authorList>
    </citation>
    <scope>NUCLEOTIDE SEQUENCE [LARGE SCALE GENOMIC DNA]</scope>
    <source>
        <strain evidence="2">Sxm20200214</strain>
        <tissue evidence="2">Leaf</tissue>
    </source>
</reference>
<feature type="region of interest" description="Disordered" evidence="1">
    <location>
        <begin position="204"/>
        <end position="232"/>
    </location>
</feature>
<protein>
    <submittedName>
        <fullName evidence="2">Uncharacterized protein</fullName>
    </submittedName>
</protein>
<keyword evidence="3" id="KW-1185">Reference proteome</keyword>